<feature type="region of interest" description="Disordered" evidence="1">
    <location>
        <begin position="185"/>
        <end position="214"/>
    </location>
</feature>
<evidence type="ECO:0000313" key="3">
    <source>
        <dbReference type="EMBL" id="KAF0983276.1"/>
    </source>
</evidence>
<feature type="region of interest" description="Disordered" evidence="1">
    <location>
        <begin position="437"/>
        <end position="478"/>
    </location>
</feature>
<dbReference type="GeneID" id="68117556"/>
<evidence type="ECO:0000256" key="1">
    <source>
        <dbReference type="SAM" id="MobiDB-lite"/>
    </source>
</evidence>
<feature type="region of interest" description="Disordered" evidence="1">
    <location>
        <begin position="350"/>
        <end position="414"/>
    </location>
</feature>
<sequence length="526" mass="58059">MNNSTNNNSDFGKKSVSHHNKQPPSLFELREIVSRYIHNKDQLLHALELFFEKMNSDHEKQKQHLEIQNQVLKELIIELKMWQDYSTSSKPSMDEEELAVLELSKLNQTGQQSRSIVSQGDNQQTTNTNRARRTRKKHNFETSKQTTDTDSDDDLSEEQCLFEPKEPLSTLPNNYASLSKQAQCQMEDEEKTEEETDYEIEDNSCAQNTPLASNEVRTRPLQNNHAITTKDQKTMAISTNKPVTFINHGEASRSKRGRKRKVKSEVEDANKAMNSIVTSENASASNNASSGIIFFQSDYAPVSTTSSTNNNQISLQKIPKKRGPKPGSKRGSKASFTIYDNDSFKPIYDCNNSSMNGKQPNSSFFSDSKLLGKNTTSVPDPLSTSPHSTTTTTQQIGSSTTNSSATTSIASNSSSEVSSLSISKTYSASSRFVKSFSPQRHSPSSSFSPSTSPQSGPLLVYATSNNSCQQPSPQSSIPIHISTNSESVVETCSSTLITPSSEAATATQRIRLMSSANELAVAQQHE</sequence>
<dbReference type="EMBL" id="VFQX01000006">
    <property type="protein sequence ID" value="KAF0983276.1"/>
    <property type="molecule type" value="Genomic_DNA"/>
</dbReference>
<protein>
    <recommendedName>
        <fullName evidence="2">Polycomb group protein RNA binding region domain-containing protein</fullName>
    </recommendedName>
</protein>
<organism evidence="3 4">
    <name type="scientific">Naegleria fowleri</name>
    <name type="common">Brain eating amoeba</name>
    <dbReference type="NCBI Taxonomy" id="5763"/>
    <lineage>
        <taxon>Eukaryota</taxon>
        <taxon>Discoba</taxon>
        <taxon>Heterolobosea</taxon>
        <taxon>Tetramitia</taxon>
        <taxon>Eutetramitia</taxon>
        <taxon>Vahlkampfiidae</taxon>
        <taxon>Naegleria</taxon>
    </lineage>
</organism>
<feature type="compositionally biased region" description="Low complexity" evidence="1">
    <location>
        <begin position="464"/>
        <end position="478"/>
    </location>
</feature>
<feature type="compositionally biased region" description="Acidic residues" evidence="1">
    <location>
        <begin position="186"/>
        <end position="202"/>
    </location>
</feature>
<feature type="region of interest" description="Disordered" evidence="1">
    <location>
        <begin position="109"/>
        <end position="156"/>
    </location>
</feature>
<evidence type="ECO:0000259" key="2">
    <source>
        <dbReference type="Pfam" id="PF17208"/>
    </source>
</evidence>
<dbReference type="VEuPathDB" id="AmoebaDB:FDP41_010341"/>
<feature type="compositionally biased region" description="Polar residues" evidence="1">
    <location>
        <begin position="350"/>
        <end position="366"/>
    </location>
</feature>
<feature type="domain" description="Polycomb group protein RNA binding region" evidence="2">
    <location>
        <begin position="307"/>
        <end position="334"/>
    </location>
</feature>
<dbReference type="OrthoDB" id="10595996at2759"/>
<gene>
    <name evidence="3" type="ORF">FDP41_010341</name>
</gene>
<dbReference type="InterPro" id="IPR033763">
    <property type="entry name" value="SCML2_RBR"/>
</dbReference>
<dbReference type="Pfam" id="PF17208">
    <property type="entry name" value="RBR"/>
    <property type="match status" value="1"/>
</dbReference>
<dbReference type="VEuPathDB" id="AmoebaDB:NF0109580"/>
<feature type="compositionally biased region" description="Polar residues" evidence="1">
    <location>
        <begin position="109"/>
        <end position="121"/>
    </location>
</feature>
<dbReference type="VEuPathDB" id="AmoebaDB:NfTy_011430"/>
<feature type="compositionally biased region" description="Low complexity" evidence="1">
    <location>
        <begin position="383"/>
        <end position="414"/>
    </location>
</feature>
<feature type="compositionally biased region" description="Polar residues" evidence="1">
    <location>
        <begin position="1"/>
        <end position="10"/>
    </location>
</feature>
<feature type="compositionally biased region" description="Low complexity" evidence="1">
    <location>
        <begin position="437"/>
        <end position="457"/>
    </location>
</feature>
<proteinExistence type="predicted"/>
<name>A0A6A5C6A0_NAEFO</name>
<dbReference type="Proteomes" id="UP000444721">
    <property type="component" value="Unassembled WGS sequence"/>
</dbReference>
<dbReference type="RefSeq" id="XP_044567989.1">
    <property type="nucleotide sequence ID" value="XM_044700629.1"/>
</dbReference>
<feature type="region of interest" description="Disordered" evidence="1">
    <location>
        <begin position="1"/>
        <end position="23"/>
    </location>
</feature>
<keyword evidence="4" id="KW-1185">Reference proteome</keyword>
<comment type="caution">
    <text evidence="3">The sequence shown here is derived from an EMBL/GenBank/DDBJ whole genome shotgun (WGS) entry which is preliminary data.</text>
</comment>
<dbReference type="AlphaFoldDB" id="A0A6A5C6A0"/>
<reference evidence="3 4" key="1">
    <citation type="journal article" date="2019" name="Sci. Rep.">
        <title>Nanopore sequencing improves the draft genome of the human pathogenic amoeba Naegleria fowleri.</title>
        <authorList>
            <person name="Liechti N."/>
            <person name="Schurch N."/>
            <person name="Bruggmann R."/>
            <person name="Wittwer M."/>
        </authorList>
    </citation>
    <scope>NUCLEOTIDE SEQUENCE [LARGE SCALE GENOMIC DNA]</scope>
    <source>
        <strain evidence="3 4">ATCC 30894</strain>
    </source>
</reference>
<evidence type="ECO:0000313" key="4">
    <source>
        <dbReference type="Proteomes" id="UP000444721"/>
    </source>
</evidence>
<feature type="compositionally biased region" description="Basic residues" evidence="1">
    <location>
        <begin position="318"/>
        <end position="332"/>
    </location>
</feature>
<accession>A0A6A5C6A0</accession>
<feature type="region of interest" description="Disordered" evidence="1">
    <location>
        <begin position="303"/>
        <end position="336"/>
    </location>
</feature>